<name>A0A2S4V4D9_9BASI</name>
<dbReference type="VEuPathDB" id="FungiDB:PSTT_10493"/>
<protein>
    <submittedName>
        <fullName evidence="1">Uncharacterized protein</fullName>
    </submittedName>
</protein>
<evidence type="ECO:0000313" key="2">
    <source>
        <dbReference type="Proteomes" id="UP000239156"/>
    </source>
</evidence>
<proteinExistence type="predicted"/>
<reference evidence="1" key="1">
    <citation type="submission" date="2017-12" db="EMBL/GenBank/DDBJ databases">
        <title>Gene loss provides genomic basis for host adaptation in cereal stripe rust fungi.</title>
        <authorList>
            <person name="Xia C."/>
        </authorList>
    </citation>
    <scope>NUCLEOTIDE SEQUENCE [LARGE SCALE GENOMIC DNA]</scope>
    <source>
        <strain evidence="1">93-210</strain>
    </source>
</reference>
<accession>A0A2S4V4D9</accession>
<dbReference type="Proteomes" id="UP000239156">
    <property type="component" value="Unassembled WGS sequence"/>
</dbReference>
<gene>
    <name evidence="1" type="ORF">PSTT_10493</name>
</gene>
<dbReference type="AlphaFoldDB" id="A0A2S4V4D9"/>
<comment type="caution">
    <text evidence="1">The sequence shown here is derived from an EMBL/GenBank/DDBJ whole genome shotgun (WGS) entry which is preliminary data.</text>
</comment>
<organism evidence="1 2">
    <name type="scientific">Puccinia striiformis</name>
    <dbReference type="NCBI Taxonomy" id="27350"/>
    <lineage>
        <taxon>Eukaryota</taxon>
        <taxon>Fungi</taxon>
        <taxon>Dikarya</taxon>
        <taxon>Basidiomycota</taxon>
        <taxon>Pucciniomycotina</taxon>
        <taxon>Pucciniomycetes</taxon>
        <taxon>Pucciniales</taxon>
        <taxon>Pucciniaceae</taxon>
        <taxon>Puccinia</taxon>
    </lineage>
</organism>
<sequence>MDSRLPQLIEELKNHSHLTLDSALSTFALKSCRRRAPTTVVFVPSLLAVLDDSTLLLHHQSRLLIYPPLSTPTLSKMIEMVHLDIKSSEKLIHQPLGKQGGKHVFLEVFDLDFHHISCFREISNSPHVDLIIRKLSEFAEKCYAPANDHHDRAAIEALMSSYSIDEAGLKEVILDRLQSTLPVLKSQFGALSQLLNPSCLLQQTEAKIERVMQLQVELERTIDHINSDIALVCAKSAYKARQSNDQDLGRIKIYRLDCLKANFLKVSEKIGRFFLLANDLLKSINEDLSPDKSKLRTPAPVDSNGVLPKEWPAQLERIDDILRKTVNSTNPGTRSDLAQSDYMPSGKFAQEPTVCLAELMIPIMKLSRLFFKKISIRGVNTKRLPLSTKMCTNEILSVAKSLGEMVSDLLSMTYLLHAFDVPGRAPNYNSFIAVTERLNSRFEASVRVALLHLVPSIPDTDGSPLQNYYRSWIVNWNTQRLFAVDNLSRYARSVDGNQS</sequence>
<dbReference type="PANTHER" id="PTHR33069:SF3">
    <property type="entry name" value="DYNEIN HEAVY CHAIN TAIL DOMAIN-CONTAINING PROTEIN"/>
    <property type="match status" value="1"/>
</dbReference>
<dbReference type="PANTHER" id="PTHR33069">
    <property type="entry name" value="CHROMOSOME 7, WHOLE GENOME SHOTGUN SEQUENCE-RELATED"/>
    <property type="match status" value="1"/>
</dbReference>
<dbReference type="VEuPathDB" id="FungiDB:PSHT_15751"/>
<keyword evidence="2" id="KW-1185">Reference proteome</keyword>
<evidence type="ECO:0000313" key="1">
    <source>
        <dbReference type="EMBL" id="POW04305.1"/>
    </source>
</evidence>
<dbReference type="EMBL" id="PKSL01000113">
    <property type="protein sequence ID" value="POW04305.1"/>
    <property type="molecule type" value="Genomic_DNA"/>
</dbReference>